<dbReference type="InterPro" id="IPR012677">
    <property type="entry name" value="Nucleotide-bd_a/b_plait_sf"/>
</dbReference>
<dbReference type="InterPro" id="IPR051229">
    <property type="entry name" value="ALYREF_mRNA_export"/>
</dbReference>
<feature type="compositionally biased region" description="Basic and acidic residues" evidence="3">
    <location>
        <begin position="273"/>
        <end position="290"/>
    </location>
</feature>
<dbReference type="Proteomes" id="UP000324800">
    <property type="component" value="Unassembled WGS sequence"/>
</dbReference>
<dbReference type="GO" id="GO:0006406">
    <property type="term" value="P:mRNA export from nucleus"/>
    <property type="evidence" value="ECO:0007669"/>
    <property type="project" value="TreeGrafter"/>
</dbReference>
<evidence type="ECO:0000313" key="6">
    <source>
        <dbReference type="Proteomes" id="UP000324800"/>
    </source>
</evidence>
<organism evidence="5 6">
    <name type="scientific">Streblomastix strix</name>
    <dbReference type="NCBI Taxonomy" id="222440"/>
    <lineage>
        <taxon>Eukaryota</taxon>
        <taxon>Metamonada</taxon>
        <taxon>Preaxostyla</taxon>
        <taxon>Oxymonadida</taxon>
        <taxon>Streblomastigidae</taxon>
        <taxon>Streblomastix</taxon>
    </lineage>
</organism>
<feature type="region of interest" description="Disordered" evidence="3">
    <location>
        <begin position="251"/>
        <end position="297"/>
    </location>
</feature>
<dbReference type="PANTHER" id="PTHR19965">
    <property type="entry name" value="RNA AND EXPORT FACTOR BINDING PROTEIN"/>
    <property type="match status" value="1"/>
</dbReference>
<dbReference type="Pfam" id="PF00076">
    <property type="entry name" value="RRM_1"/>
    <property type="match status" value="1"/>
</dbReference>
<dbReference type="EMBL" id="SNRW01002253">
    <property type="protein sequence ID" value="KAA6393367.1"/>
    <property type="molecule type" value="Genomic_DNA"/>
</dbReference>
<sequence length="297" mass="33864">MSSVDYNLDDAAKLRRPRRGIRFAGRRSGGGGRFFNGRRNIQGGMDGIINTGLGTQTGGVIYKLVPMQNAVGAGTRRQRNDQFFYTPQVPRFDPMGSEAAQTWKRGAQRKTSARASQQFSRTPVTRINGTKVNVRNLHYDVDENTLRDTFARCGTINSVRIHFDNTDRSTGEAEVIFSRMSDAETCVNQFNGYKFEEQPIQVELAIQTKVRGGIERGTQSVGEWSDRGTGIDWSNERHYWAERRSRTPRNDIDGFVSGRRLGSNQNRRSGGQRRRDDWNARSQDDYDRELTNYFQNE</sequence>
<proteinExistence type="predicted"/>
<evidence type="ECO:0000259" key="4">
    <source>
        <dbReference type="PROSITE" id="PS50102"/>
    </source>
</evidence>
<reference evidence="5 6" key="1">
    <citation type="submission" date="2019-03" db="EMBL/GenBank/DDBJ databases">
        <title>Single cell metagenomics reveals metabolic interactions within the superorganism composed of flagellate Streblomastix strix and complex community of Bacteroidetes bacteria on its surface.</title>
        <authorList>
            <person name="Treitli S.C."/>
            <person name="Kolisko M."/>
            <person name="Husnik F."/>
            <person name="Keeling P."/>
            <person name="Hampl V."/>
        </authorList>
    </citation>
    <scope>NUCLEOTIDE SEQUENCE [LARGE SCALE GENOMIC DNA]</scope>
    <source>
        <strain evidence="5">ST1C</strain>
    </source>
</reference>
<evidence type="ECO:0000313" key="5">
    <source>
        <dbReference type="EMBL" id="KAA6393367.1"/>
    </source>
</evidence>
<dbReference type="PANTHER" id="PTHR19965:SF35">
    <property type="entry name" value="RNA ANNEALING PROTEIN YRA1"/>
    <property type="match status" value="1"/>
</dbReference>
<comment type="caution">
    <text evidence="5">The sequence shown here is derived from an EMBL/GenBank/DDBJ whole genome shotgun (WGS) entry which is preliminary data.</text>
</comment>
<dbReference type="CDD" id="cd12418">
    <property type="entry name" value="RRM_Aly_REF_like"/>
    <property type="match status" value="1"/>
</dbReference>
<dbReference type="Gene3D" id="3.30.70.330">
    <property type="match status" value="1"/>
</dbReference>
<evidence type="ECO:0000256" key="3">
    <source>
        <dbReference type="SAM" id="MobiDB-lite"/>
    </source>
</evidence>
<dbReference type="AlphaFoldDB" id="A0A5J4WEH3"/>
<dbReference type="SMART" id="SM00360">
    <property type="entry name" value="RRM"/>
    <property type="match status" value="1"/>
</dbReference>
<dbReference type="PROSITE" id="PS50102">
    <property type="entry name" value="RRM"/>
    <property type="match status" value="1"/>
</dbReference>
<feature type="domain" description="RRM" evidence="4">
    <location>
        <begin position="130"/>
        <end position="207"/>
    </location>
</feature>
<dbReference type="GO" id="GO:0003729">
    <property type="term" value="F:mRNA binding"/>
    <property type="evidence" value="ECO:0007669"/>
    <property type="project" value="TreeGrafter"/>
</dbReference>
<dbReference type="InterPro" id="IPR035979">
    <property type="entry name" value="RBD_domain_sf"/>
</dbReference>
<dbReference type="OrthoDB" id="346839at2759"/>
<evidence type="ECO:0000256" key="2">
    <source>
        <dbReference type="PROSITE-ProRule" id="PRU00176"/>
    </source>
</evidence>
<dbReference type="GO" id="GO:0005634">
    <property type="term" value="C:nucleus"/>
    <property type="evidence" value="ECO:0007669"/>
    <property type="project" value="TreeGrafter"/>
</dbReference>
<accession>A0A5J4WEH3</accession>
<protein>
    <recommendedName>
        <fullName evidence="4">RRM domain-containing protein</fullName>
    </recommendedName>
</protein>
<dbReference type="InterPro" id="IPR000504">
    <property type="entry name" value="RRM_dom"/>
</dbReference>
<evidence type="ECO:0000256" key="1">
    <source>
        <dbReference type="ARBA" id="ARBA00022884"/>
    </source>
</evidence>
<gene>
    <name evidence="5" type="ORF">EZS28_011110</name>
</gene>
<dbReference type="SUPFAM" id="SSF54928">
    <property type="entry name" value="RNA-binding domain, RBD"/>
    <property type="match status" value="1"/>
</dbReference>
<name>A0A5J4WEH3_9EUKA</name>
<keyword evidence="1 2" id="KW-0694">RNA-binding</keyword>